<dbReference type="Proteomes" id="UP000255411">
    <property type="component" value="Chromosome"/>
</dbReference>
<reference evidence="2 3" key="1">
    <citation type="submission" date="2017-07" db="EMBL/GenBank/DDBJ databases">
        <title>Streptococcus pluranimalium as cause of bovine abortion.</title>
        <authorList>
            <person name="Rodriguez Campos S."/>
            <person name="Gobeli Brawand S."/>
            <person name="Brodard I."/>
            <person name="Rychener L."/>
            <person name="Perreten V."/>
        </authorList>
    </citation>
    <scope>NUCLEOTIDE SEQUENCE [LARGE SCALE GENOMIC DNA]</scope>
    <source>
        <strain evidence="2 3">14A0014</strain>
    </source>
</reference>
<keyword evidence="1" id="KW-0812">Transmembrane</keyword>
<dbReference type="AlphaFoldDB" id="A0A345VMJ1"/>
<dbReference type="EMBL" id="CP022601">
    <property type="protein sequence ID" value="AXJ13943.1"/>
    <property type="molecule type" value="Genomic_DNA"/>
</dbReference>
<feature type="transmembrane region" description="Helical" evidence="1">
    <location>
        <begin position="90"/>
        <end position="111"/>
    </location>
</feature>
<evidence type="ECO:0000256" key="1">
    <source>
        <dbReference type="SAM" id="Phobius"/>
    </source>
</evidence>
<dbReference type="InterPro" id="IPR021560">
    <property type="entry name" value="DUF3021"/>
</dbReference>
<keyword evidence="1" id="KW-1133">Transmembrane helix</keyword>
<organism evidence="2 3">
    <name type="scientific">Streptococcus pluranimalium</name>
    <dbReference type="NCBI Taxonomy" id="82348"/>
    <lineage>
        <taxon>Bacteria</taxon>
        <taxon>Bacillati</taxon>
        <taxon>Bacillota</taxon>
        <taxon>Bacilli</taxon>
        <taxon>Lactobacillales</taxon>
        <taxon>Streptococcaceae</taxon>
        <taxon>Streptococcus</taxon>
    </lineage>
</organism>
<proteinExistence type="predicted"/>
<protein>
    <recommendedName>
        <fullName evidence="4">DUF3021 domain-containing protein</fullName>
    </recommendedName>
</protein>
<keyword evidence="1" id="KW-0472">Membrane</keyword>
<feature type="transmembrane region" description="Helical" evidence="1">
    <location>
        <begin position="32"/>
        <end position="52"/>
    </location>
</feature>
<dbReference type="RefSeq" id="WP_115130891.1">
    <property type="nucleotide sequence ID" value="NZ_CP022601.1"/>
</dbReference>
<name>A0A345VMJ1_9STRE</name>
<gene>
    <name evidence="2" type="ORF">Sp14A_20580</name>
</gene>
<feature type="transmembrane region" description="Helical" evidence="1">
    <location>
        <begin position="7"/>
        <end position="26"/>
    </location>
</feature>
<sequence>MKKIVRYFMTGVGFGSFIYLINLLIFNFSPTWFNSIVTWIASGLMGLAALIYEHPVWTDARKTMLHLFAIYALVVGMILINRWIPFELSYLLGVSLQFLLIYLLIFLFFAWMNKDSVSKINQKLRNKENKS</sequence>
<accession>A0A345VMJ1</accession>
<evidence type="ECO:0000313" key="3">
    <source>
        <dbReference type="Proteomes" id="UP000255411"/>
    </source>
</evidence>
<evidence type="ECO:0000313" key="2">
    <source>
        <dbReference type="EMBL" id="AXJ13943.1"/>
    </source>
</evidence>
<evidence type="ECO:0008006" key="4">
    <source>
        <dbReference type="Google" id="ProtNLM"/>
    </source>
</evidence>
<dbReference type="Pfam" id="PF11457">
    <property type="entry name" value="DUF3021"/>
    <property type="match status" value="1"/>
</dbReference>
<feature type="transmembrane region" description="Helical" evidence="1">
    <location>
        <begin position="64"/>
        <end position="84"/>
    </location>
</feature>